<feature type="domain" description="Fibronectin type-III" evidence="10">
    <location>
        <begin position="222"/>
        <end position="321"/>
    </location>
</feature>
<dbReference type="InterPro" id="IPR036116">
    <property type="entry name" value="FN3_sf"/>
</dbReference>
<evidence type="ECO:0000256" key="6">
    <source>
        <dbReference type="ARBA" id="ARBA00022989"/>
    </source>
</evidence>
<keyword evidence="2" id="KW-0813">Transport</keyword>
<feature type="domain" description="Fibronectin type-III" evidence="10">
    <location>
        <begin position="326"/>
        <end position="425"/>
    </location>
</feature>
<feature type="transmembrane region" description="Helical" evidence="9">
    <location>
        <begin position="535"/>
        <end position="556"/>
    </location>
</feature>
<dbReference type="Gene3D" id="1.20.1420.30">
    <property type="entry name" value="NCX, central ion-binding region"/>
    <property type="match status" value="1"/>
</dbReference>
<name>A0A812NBP6_9DINO</name>
<feature type="transmembrane region" description="Helical" evidence="9">
    <location>
        <begin position="694"/>
        <end position="712"/>
    </location>
</feature>
<evidence type="ECO:0000256" key="7">
    <source>
        <dbReference type="ARBA" id="ARBA00023065"/>
    </source>
</evidence>
<dbReference type="InterPro" id="IPR004713">
    <property type="entry name" value="CaH_exchang"/>
</dbReference>
<evidence type="ECO:0000313" key="11">
    <source>
        <dbReference type="EMBL" id="CAE7305391.1"/>
    </source>
</evidence>
<feature type="transmembrane region" description="Helical" evidence="9">
    <location>
        <begin position="659"/>
        <end position="682"/>
    </location>
</feature>
<dbReference type="EMBL" id="CAJNDS010002072">
    <property type="protein sequence ID" value="CAE7305391.1"/>
    <property type="molecule type" value="Genomic_DNA"/>
</dbReference>
<keyword evidence="4 9" id="KW-0812">Transmembrane</keyword>
<dbReference type="Gene3D" id="2.60.40.10">
    <property type="entry name" value="Immunoglobulins"/>
    <property type="match status" value="3"/>
</dbReference>
<dbReference type="InterPro" id="IPR003961">
    <property type="entry name" value="FN3_dom"/>
</dbReference>
<dbReference type="GO" id="GO:0012505">
    <property type="term" value="C:endomembrane system"/>
    <property type="evidence" value="ECO:0007669"/>
    <property type="project" value="UniProtKB-SubCell"/>
</dbReference>
<dbReference type="GO" id="GO:0015369">
    <property type="term" value="F:calcium:proton antiporter activity"/>
    <property type="evidence" value="ECO:0007669"/>
    <property type="project" value="InterPro"/>
</dbReference>
<feature type="transmembrane region" description="Helical" evidence="9">
    <location>
        <begin position="594"/>
        <end position="612"/>
    </location>
</feature>
<keyword evidence="7" id="KW-0406">Ion transport</keyword>
<reference evidence="11" key="1">
    <citation type="submission" date="2021-02" db="EMBL/GenBank/DDBJ databases">
        <authorList>
            <person name="Dougan E. K."/>
            <person name="Rhodes N."/>
            <person name="Thang M."/>
            <person name="Chan C."/>
        </authorList>
    </citation>
    <scope>NUCLEOTIDE SEQUENCE</scope>
</reference>
<dbReference type="Pfam" id="PF01699">
    <property type="entry name" value="Na_Ca_ex"/>
    <property type="match status" value="2"/>
</dbReference>
<keyword evidence="8 9" id="KW-0472">Membrane</keyword>
<proteinExistence type="predicted"/>
<dbReference type="AlphaFoldDB" id="A0A812NBP6"/>
<dbReference type="InterPro" id="IPR044880">
    <property type="entry name" value="NCX_ion-bd_dom_sf"/>
</dbReference>
<keyword evidence="12" id="KW-1185">Reference proteome</keyword>
<dbReference type="InterPro" id="IPR013783">
    <property type="entry name" value="Ig-like_fold"/>
</dbReference>
<keyword evidence="6 9" id="KW-1133">Transmembrane helix</keyword>
<dbReference type="GO" id="GO:0005774">
    <property type="term" value="C:vacuolar membrane"/>
    <property type="evidence" value="ECO:0007669"/>
    <property type="project" value="UniProtKB-ARBA"/>
</dbReference>
<feature type="transmembrane region" description="Helical" evidence="9">
    <location>
        <begin position="510"/>
        <end position="529"/>
    </location>
</feature>
<evidence type="ECO:0000313" key="12">
    <source>
        <dbReference type="Proteomes" id="UP000604046"/>
    </source>
</evidence>
<gene>
    <name evidence="11" type="primary">VCX1</name>
    <name evidence="11" type="ORF">SNAT2548_LOCUS16052</name>
</gene>
<accession>A0A812NBP6</accession>
<dbReference type="Pfam" id="PF00041">
    <property type="entry name" value="fn3"/>
    <property type="match status" value="2"/>
</dbReference>
<keyword evidence="5" id="KW-0106">Calcium</keyword>
<dbReference type="SMART" id="SM00060">
    <property type="entry name" value="FN3"/>
    <property type="match status" value="4"/>
</dbReference>
<dbReference type="GO" id="GO:0006874">
    <property type="term" value="P:intracellular calcium ion homeostasis"/>
    <property type="evidence" value="ECO:0007669"/>
    <property type="project" value="TreeGrafter"/>
</dbReference>
<dbReference type="InterPro" id="IPR004798">
    <property type="entry name" value="CAX-like"/>
</dbReference>
<dbReference type="InterPro" id="IPR004837">
    <property type="entry name" value="NaCa_Exmemb"/>
</dbReference>
<evidence type="ECO:0000256" key="5">
    <source>
        <dbReference type="ARBA" id="ARBA00022837"/>
    </source>
</evidence>
<feature type="domain" description="Fibronectin type-III" evidence="10">
    <location>
        <begin position="114"/>
        <end position="221"/>
    </location>
</feature>
<evidence type="ECO:0000256" key="2">
    <source>
        <dbReference type="ARBA" id="ARBA00022448"/>
    </source>
</evidence>
<dbReference type="SUPFAM" id="SSF49265">
    <property type="entry name" value="Fibronectin type III"/>
    <property type="match status" value="2"/>
</dbReference>
<comment type="subcellular location">
    <subcellularLocation>
        <location evidence="1">Endomembrane system</location>
        <topology evidence="1">Multi-pass membrane protein</topology>
    </subcellularLocation>
</comment>
<dbReference type="PANTHER" id="PTHR31503">
    <property type="entry name" value="VACUOLAR CALCIUM ION TRANSPORTER"/>
    <property type="match status" value="1"/>
</dbReference>
<dbReference type="PANTHER" id="PTHR31503:SF22">
    <property type="entry name" value="VACUOLAR CALCIUM ION TRANSPORTER"/>
    <property type="match status" value="1"/>
</dbReference>
<evidence type="ECO:0000256" key="1">
    <source>
        <dbReference type="ARBA" id="ARBA00004127"/>
    </source>
</evidence>
<evidence type="ECO:0000256" key="4">
    <source>
        <dbReference type="ARBA" id="ARBA00022692"/>
    </source>
</evidence>
<keyword evidence="3" id="KW-0109">Calcium transport</keyword>
<dbReference type="PROSITE" id="PS50853">
    <property type="entry name" value="FN3"/>
    <property type="match status" value="3"/>
</dbReference>
<organism evidence="11 12">
    <name type="scientific">Symbiodinium natans</name>
    <dbReference type="NCBI Taxonomy" id="878477"/>
    <lineage>
        <taxon>Eukaryota</taxon>
        <taxon>Sar</taxon>
        <taxon>Alveolata</taxon>
        <taxon>Dinophyceae</taxon>
        <taxon>Suessiales</taxon>
        <taxon>Symbiodiniaceae</taxon>
        <taxon>Symbiodinium</taxon>
    </lineage>
</organism>
<dbReference type="Proteomes" id="UP000604046">
    <property type="component" value="Unassembled WGS sequence"/>
</dbReference>
<evidence type="ECO:0000256" key="8">
    <source>
        <dbReference type="ARBA" id="ARBA00023136"/>
    </source>
</evidence>
<evidence type="ECO:0000256" key="3">
    <source>
        <dbReference type="ARBA" id="ARBA00022568"/>
    </source>
</evidence>
<dbReference type="OrthoDB" id="1699231at2759"/>
<feature type="transmembrane region" description="Helical" evidence="9">
    <location>
        <begin position="718"/>
        <end position="736"/>
    </location>
</feature>
<dbReference type="NCBIfam" id="TIGR00378">
    <property type="entry name" value="cax"/>
    <property type="match status" value="1"/>
</dbReference>
<dbReference type="CDD" id="cd00063">
    <property type="entry name" value="FN3"/>
    <property type="match status" value="3"/>
</dbReference>
<sequence>MDLDMVPVSLPKAAVPIVLPVPPGGVKVLPRWAEEDEVSRWRLKYRPHATEDPSSDFDEGAAWVELELRHFTRELPLSNLEFGLLHDFKVAIQTPEGWSDWSVAAQCEAPPPHPPGKLATLLPRVLDVSSVKVRWTPPIDNTTVAPGLRVQRYMIVVTWPPRPGEDEAACKREIMVADETESYVITGLESLTDYTFQIAAENAAGWGELSDPTVPMQTMPPVPTTLNQPTLRRPTHHSAVIQWQHPPFSEAPVLSFRFRHTSSADWSSDVVEIHDVSPALSQYVIQGLKPGHVYMFQVRAVNKYGMGIWSDSSIPIRTMDGATPSTIEDLQASEIYKSFIRLQWRPVEENGHPITEYRLRYAHTEDMAGAVEAVPAVVRDKGFDRCDVRHLRKLKYHFQVAAINHLGMAEWSAVMGMANVQFRAVECVSLQVSPTIGGLIDAFLGKSVEQVMAIQCLRAGLPNVLKANLMGSMHWCLLLVLGMSIFAAGVKKKTCKFNVDGAAAQMSCQVVCAISITLPTMFGAVPGVTSHQVMLLSRVCAIILIFLYICFIYFHLKTHKAQFQNRQAAEDGLPDHVQTAEDQDLSRLSLGSSIFLMVSSIVITTLNSQVLVDNILDLSERFEVPLQFIGATMLPILGNTAEHVASVSHAIKDEMDTSIAIALGSALQIALFVVPLSVIWGWAFDRPMSLNFSMYDSAVMLLGTFLVAQILQHGSSNWLHGAMMMMVYLMIAVISGA</sequence>
<feature type="transmembrane region" description="Helical" evidence="9">
    <location>
        <begin position="472"/>
        <end position="490"/>
    </location>
</feature>
<protein>
    <submittedName>
        <fullName evidence="11">VCX1 protein</fullName>
    </submittedName>
</protein>
<evidence type="ECO:0000259" key="10">
    <source>
        <dbReference type="PROSITE" id="PS50853"/>
    </source>
</evidence>
<comment type="caution">
    <text evidence="11">The sequence shown here is derived from an EMBL/GenBank/DDBJ whole genome shotgun (WGS) entry which is preliminary data.</text>
</comment>
<evidence type="ECO:0000256" key="9">
    <source>
        <dbReference type="SAM" id="Phobius"/>
    </source>
</evidence>